<feature type="coiled-coil region" evidence="3">
    <location>
        <begin position="241"/>
        <end position="320"/>
    </location>
</feature>
<dbReference type="Gene3D" id="6.10.280.230">
    <property type="match status" value="1"/>
</dbReference>
<keyword evidence="3" id="KW-0175">Coiled coil</keyword>
<accession>A0AAE0PL97</accession>
<dbReference type="PANTHER" id="PTHR10130:SF4">
    <property type="entry name" value="MICROBODY (PEROXISOME) BIOGENESIS PROTEIN PEROXIN 20 (EUROFUNG)"/>
    <property type="match status" value="1"/>
</dbReference>
<feature type="compositionally biased region" description="Polar residues" evidence="4">
    <location>
        <begin position="364"/>
        <end position="374"/>
    </location>
</feature>
<evidence type="ECO:0000256" key="2">
    <source>
        <dbReference type="ARBA" id="ARBA00022803"/>
    </source>
</evidence>
<evidence type="ECO:0000256" key="1">
    <source>
        <dbReference type="ARBA" id="ARBA00022737"/>
    </source>
</evidence>
<sequence>MSDSMCGPSNGAKNLLAHADRDRTLHQDRLVNSPNSAAGGAFRNRPSFAADGAFENFQQAPMLDASGPSLALHNNLILNNPGAPAFHAGQAPGVFGHALGGVPATATTMRSSSAAAHGWVDQFATMQLQQDTASPASAMSSQTRSGPMSTAVINPMMGMQDDHLPYNTHHFGGMTMNTMGMGMGMSMDDPLVLHDTGLNNFTHQAPQFGLNNHVESALDIEAFNKAFGEYDEGSFEQELAEWSQKEKAEKAQQEFEAAEAEWMAQHGPNAETTAKAGPLTDEQMAAIDADLENLAQEQDNEEAEARRREGNEELAKAANAILTSVADNQSEKFQKSSFLDLMRRIGNREVEVDGDKLVDVATGEQVTAGSSTDDVSGLSDHNDKGKAPSEPASFA</sequence>
<evidence type="ECO:0000256" key="4">
    <source>
        <dbReference type="SAM" id="MobiDB-lite"/>
    </source>
</evidence>
<protein>
    <recommendedName>
        <fullName evidence="7">Peroxin 20</fullName>
    </recommendedName>
</protein>
<dbReference type="GO" id="GO:0016560">
    <property type="term" value="P:protein import into peroxisome matrix, docking"/>
    <property type="evidence" value="ECO:0007669"/>
    <property type="project" value="TreeGrafter"/>
</dbReference>
<evidence type="ECO:0008006" key="7">
    <source>
        <dbReference type="Google" id="ProtNLM"/>
    </source>
</evidence>
<keyword evidence="2" id="KW-0802">TPR repeat</keyword>
<evidence type="ECO:0000256" key="3">
    <source>
        <dbReference type="SAM" id="Coils"/>
    </source>
</evidence>
<evidence type="ECO:0000313" key="5">
    <source>
        <dbReference type="EMBL" id="KAK3401951.1"/>
    </source>
</evidence>
<keyword evidence="6" id="KW-1185">Reference proteome</keyword>
<dbReference type="EMBL" id="JAUTDP010000002">
    <property type="protein sequence ID" value="KAK3401951.1"/>
    <property type="molecule type" value="Genomic_DNA"/>
</dbReference>
<dbReference type="GO" id="GO:0005052">
    <property type="term" value="F:peroxisome matrix targeting signal-1 binding"/>
    <property type="evidence" value="ECO:0007669"/>
    <property type="project" value="TreeGrafter"/>
</dbReference>
<gene>
    <name evidence="5" type="ORF">B0T20DRAFT_127098</name>
</gene>
<keyword evidence="1" id="KW-0677">Repeat</keyword>
<dbReference type="InterPro" id="IPR024111">
    <property type="entry name" value="PEX5/PEX5L"/>
</dbReference>
<dbReference type="GO" id="GO:0005778">
    <property type="term" value="C:peroxisomal membrane"/>
    <property type="evidence" value="ECO:0007669"/>
    <property type="project" value="TreeGrafter"/>
</dbReference>
<comment type="caution">
    <text evidence="5">The sequence shown here is derived from an EMBL/GenBank/DDBJ whole genome shotgun (WGS) entry which is preliminary data.</text>
</comment>
<organism evidence="5 6">
    <name type="scientific">Sordaria brevicollis</name>
    <dbReference type="NCBI Taxonomy" id="83679"/>
    <lineage>
        <taxon>Eukaryota</taxon>
        <taxon>Fungi</taxon>
        <taxon>Dikarya</taxon>
        <taxon>Ascomycota</taxon>
        <taxon>Pezizomycotina</taxon>
        <taxon>Sordariomycetes</taxon>
        <taxon>Sordariomycetidae</taxon>
        <taxon>Sordariales</taxon>
        <taxon>Sordariaceae</taxon>
        <taxon>Sordaria</taxon>
    </lineage>
</organism>
<dbReference type="PANTHER" id="PTHR10130">
    <property type="entry name" value="PEROXISOMAL TARGETING SIGNAL 1 RECEPTOR PEX5"/>
    <property type="match status" value="1"/>
</dbReference>
<feature type="region of interest" description="Disordered" evidence="4">
    <location>
        <begin position="363"/>
        <end position="395"/>
    </location>
</feature>
<dbReference type="Proteomes" id="UP001281003">
    <property type="component" value="Unassembled WGS sequence"/>
</dbReference>
<dbReference type="AlphaFoldDB" id="A0AAE0PL97"/>
<evidence type="ECO:0000313" key="6">
    <source>
        <dbReference type="Proteomes" id="UP001281003"/>
    </source>
</evidence>
<reference evidence="5" key="2">
    <citation type="submission" date="2023-07" db="EMBL/GenBank/DDBJ databases">
        <authorList>
            <consortium name="Lawrence Berkeley National Laboratory"/>
            <person name="Haridas S."/>
            <person name="Hensen N."/>
            <person name="Bonometti L."/>
            <person name="Westerberg I."/>
            <person name="Brannstrom I.O."/>
            <person name="Guillou S."/>
            <person name="Cros-Aarteil S."/>
            <person name="Calhoun S."/>
            <person name="Kuo A."/>
            <person name="Mondo S."/>
            <person name="Pangilinan J."/>
            <person name="Riley R."/>
            <person name="LaButti K."/>
            <person name="Andreopoulos B."/>
            <person name="Lipzen A."/>
            <person name="Chen C."/>
            <person name="Yanf M."/>
            <person name="Daum C."/>
            <person name="Ng V."/>
            <person name="Clum A."/>
            <person name="Steindorff A."/>
            <person name="Ohm R."/>
            <person name="Martin F."/>
            <person name="Silar P."/>
            <person name="Natvig D."/>
            <person name="Lalanne C."/>
            <person name="Gautier V."/>
            <person name="Ament-velasquez S.L."/>
            <person name="Kruys A."/>
            <person name="Hutchinson M.I."/>
            <person name="Powell A.J."/>
            <person name="Barry K."/>
            <person name="Miller A.N."/>
            <person name="Grigoriev I.V."/>
            <person name="Debuchy R."/>
            <person name="Gladieux P."/>
            <person name="Thoren M.H."/>
            <person name="Johannesson H."/>
        </authorList>
    </citation>
    <scope>NUCLEOTIDE SEQUENCE</scope>
    <source>
        <strain evidence="5">FGSC 1904</strain>
    </source>
</reference>
<dbReference type="GO" id="GO:0005829">
    <property type="term" value="C:cytosol"/>
    <property type="evidence" value="ECO:0007669"/>
    <property type="project" value="TreeGrafter"/>
</dbReference>
<reference evidence="5" key="1">
    <citation type="journal article" date="2023" name="Mol. Phylogenet. Evol.">
        <title>Genome-scale phylogeny and comparative genomics of the fungal order Sordariales.</title>
        <authorList>
            <person name="Hensen N."/>
            <person name="Bonometti L."/>
            <person name="Westerberg I."/>
            <person name="Brannstrom I.O."/>
            <person name="Guillou S."/>
            <person name="Cros-Aarteil S."/>
            <person name="Calhoun S."/>
            <person name="Haridas S."/>
            <person name="Kuo A."/>
            <person name="Mondo S."/>
            <person name="Pangilinan J."/>
            <person name="Riley R."/>
            <person name="LaButti K."/>
            <person name="Andreopoulos B."/>
            <person name="Lipzen A."/>
            <person name="Chen C."/>
            <person name="Yan M."/>
            <person name="Daum C."/>
            <person name="Ng V."/>
            <person name="Clum A."/>
            <person name="Steindorff A."/>
            <person name="Ohm R.A."/>
            <person name="Martin F."/>
            <person name="Silar P."/>
            <person name="Natvig D.O."/>
            <person name="Lalanne C."/>
            <person name="Gautier V."/>
            <person name="Ament-Velasquez S.L."/>
            <person name="Kruys A."/>
            <person name="Hutchinson M.I."/>
            <person name="Powell A.J."/>
            <person name="Barry K."/>
            <person name="Miller A.N."/>
            <person name="Grigoriev I.V."/>
            <person name="Debuchy R."/>
            <person name="Gladieux P."/>
            <person name="Hiltunen Thoren M."/>
            <person name="Johannesson H."/>
        </authorList>
    </citation>
    <scope>NUCLEOTIDE SEQUENCE</scope>
    <source>
        <strain evidence="5">FGSC 1904</strain>
    </source>
</reference>
<name>A0AAE0PL97_SORBR</name>
<proteinExistence type="predicted"/>